<evidence type="ECO:0000313" key="10">
    <source>
        <dbReference type="EMBL" id="HIR67652.1"/>
    </source>
</evidence>
<dbReference type="GO" id="GO:0003677">
    <property type="term" value="F:DNA binding"/>
    <property type="evidence" value="ECO:0007669"/>
    <property type="project" value="InterPro"/>
</dbReference>
<comment type="catalytic activity">
    <reaction evidence="9">
        <text>RNA(n) + a ribonucleoside 5'-triphosphate = RNA(n+1) + diphosphate</text>
        <dbReference type="Rhea" id="RHEA:21248"/>
        <dbReference type="Rhea" id="RHEA-COMP:14527"/>
        <dbReference type="Rhea" id="RHEA-COMP:17342"/>
        <dbReference type="ChEBI" id="CHEBI:33019"/>
        <dbReference type="ChEBI" id="CHEBI:61557"/>
        <dbReference type="ChEBI" id="CHEBI:140395"/>
        <dbReference type="EC" id="2.7.7.6"/>
    </reaction>
</comment>
<evidence type="ECO:0000256" key="9">
    <source>
        <dbReference type="ARBA" id="ARBA00048552"/>
    </source>
</evidence>
<dbReference type="NCBIfam" id="TIGR00690">
    <property type="entry name" value="rpoZ"/>
    <property type="match status" value="1"/>
</dbReference>
<evidence type="ECO:0000256" key="2">
    <source>
        <dbReference type="ARBA" id="ARBA00012418"/>
    </source>
</evidence>
<reference evidence="10" key="1">
    <citation type="submission" date="2020-10" db="EMBL/GenBank/DDBJ databases">
        <authorList>
            <person name="Gilroy R."/>
        </authorList>
    </citation>
    <scope>NUCLEOTIDE SEQUENCE</scope>
    <source>
        <strain evidence="10">ChiW16-3235</strain>
    </source>
</reference>
<keyword evidence="6 10" id="KW-0548">Nucleotidyltransferase</keyword>
<dbReference type="Pfam" id="PF01192">
    <property type="entry name" value="RNA_pol_Rpb6"/>
    <property type="match status" value="1"/>
</dbReference>
<dbReference type="EMBL" id="DVHK01000131">
    <property type="protein sequence ID" value="HIR67652.1"/>
    <property type="molecule type" value="Genomic_DNA"/>
</dbReference>
<sequence length="72" mass="8018">MNVPPVDSLIAKLDENGGHVSRYALCVVVAKRARQLIEQNSVNNPRENPHRLKEIALACEEIEEGKIKAVKD</sequence>
<dbReference type="Gene3D" id="3.90.940.10">
    <property type="match status" value="1"/>
</dbReference>
<dbReference type="SMART" id="SM01409">
    <property type="entry name" value="RNA_pol_Rpb6"/>
    <property type="match status" value="1"/>
</dbReference>
<keyword evidence="4 10" id="KW-0240">DNA-directed RNA polymerase</keyword>
<dbReference type="EC" id="2.7.7.6" evidence="2"/>
<evidence type="ECO:0000256" key="1">
    <source>
        <dbReference type="ARBA" id="ARBA00006711"/>
    </source>
</evidence>
<dbReference type="InterPro" id="IPR003716">
    <property type="entry name" value="DNA-dir_RNA_pol_omega"/>
</dbReference>
<evidence type="ECO:0000256" key="8">
    <source>
        <dbReference type="ARBA" id="ARBA00029924"/>
    </source>
</evidence>
<dbReference type="AlphaFoldDB" id="A0A9D1E7M2"/>
<evidence type="ECO:0000256" key="7">
    <source>
        <dbReference type="ARBA" id="ARBA00023163"/>
    </source>
</evidence>
<evidence type="ECO:0000256" key="6">
    <source>
        <dbReference type="ARBA" id="ARBA00022695"/>
    </source>
</evidence>
<dbReference type="InterPro" id="IPR006110">
    <property type="entry name" value="Pol_omega/Rpo6/RPB6"/>
</dbReference>
<dbReference type="Proteomes" id="UP000823913">
    <property type="component" value="Unassembled WGS sequence"/>
</dbReference>
<evidence type="ECO:0000256" key="3">
    <source>
        <dbReference type="ARBA" id="ARBA00013725"/>
    </source>
</evidence>
<dbReference type="GO" id="GO:0000428">
    <property type="term" value="C:DNA-directed RNA polymerase complex"/>
    <property type="evidence" value="ECO:0007669"/>
    <property type="project" value="UniProtKB-KW"/>
</dbReference>
<protein>
    <recommendedName>
        <fullName evidence="3">DNA-directed RNA polymerase subunit omega</fullName>
        <ecNumber evidence="2">2.7.7.6</ecNumber>
    </recommendedName>
    <alternativeName>
        <fullName evidence="8">Transcriptase subunit omega</fullName>
    </alternativeName>
</protein>
<name>A0A9D1E7M2_9FIRM</name>
<accession>A0A9D1E7M2</accession>
<dbReference type="InterPro" id="IPR036161">
    <property type="entry name" value="RPB6/omega-like_sf"/>
</dbReference>
<comment type="similarity">
    <text evidence="1">Belongs to the RNA polymerase subunit omega family.</text>
</comment>
<proteinExistence type="inferred from homology"/>
<organism evidence="10 11">
    <name type="scientific">Candidatus Coproplasma avicola</name>
    <dbReference type="NCBI Taxonomy" id="2840744"/>
    <lineage>
        <taxon>Bacteria</taxon>
        <taxon>Bacillati</taxon>
        <taxon>Bacillota</taxon>
        <taxon>Clostridia</taxon>
        <taxon>Eubacteriales</taxon>
        <taxon>Candidatus Coproplasma</taxon>
    </lineage>
</organism>
<gene>
    <name evidence="10" type="primary">rpoZ</name>
    <name evidence="10" type="ORF">IAB94_06375</name>
</gene>
<comment type="caution">
    <text evidence="10">The sequence shown here is derived from an EMBL/GenBank/DDBJ whole genome shotgun (WGS) entry which is preliminary data.</text>
</comment>
<keyword evidence="7" id="KW-0804">Transcription</keyword>
<evidence type="ECO:0000313" key="11">
    <source>
        <dbReference type="Proteomes" id="UP000823913"/>
    </source>
</evidence>
<evidence type="ECO:0000256" key="5">
    <source>
        <dbReference type="ARBA" id="ARBA00022679"/>
    </source>
</evidence>
<reference evidence="10" key="2">
    <citation type="journal article" date="2021" name="PeerJ">
        <title>Extensive microbial diversity within the chicken gut microbiome revealed by metagenomics and culture.</title>
        <authorList>
            <person name="Gilroy R."/>
            <person name="Ravi A."/>
            <person name="Getino M."/>
            <person name="Pursley I."/>
            <person name="Horton D.L."/>
            <person name="Alikhan N.F."/>
            <person name="Baker D."/>
            <person name="Gharbi K."/>
            <person name="Hall N."/>
            <person name="Watson M."/>
            <person name="Adriaenssens E.M."/>
            <person name="Foster-Nyarko E."/>
            <person name="Jarju S."/>
            <person name="Secka A."/>
            <person name="Antonio M."/>
            <person name="Oren A."/>
            <person name="Chaudhuri R.R."/>
            <person name="La Ragione R."/>
            <person name="Hildebrand F."/>
            <person name="Pallen M.J."/>
        </authorList>
    </citation>
    <scope>NUCLEOTIDE SEQUENCE</scope>
    <source>
        <strain evidence="10">ChiW16-3235</strain>
    </source>
</reference>
<dbReference type="GO" id="GO:0003899">
    <property type="term" value="F:DNA-directed RNA polymerase activity"/>
    <property type="evidence" value="ECO:0007669"/>
    <property type="project" value="UniProtKB-EC"/>
</dbReference>
<evidence type="ECO:0000256" key="4">
    <source>
        <dbReference type="ARBA" id="ARBA00022478"/>
    </source>
</evidence>
<dbReference type="GO" id="GO:0006351">
    <property type="term" value="P:DNA-templated transcription"/>
    <property type="evidence" value="ECO:0007669"/>
    <property type="project" value="InterPro"/>
</dbReference>
<keyword evidence="5 10" id="KW-0808">Transferase</keyword>
<dbReference type="SUPFAM" id="SSF63562">
    <property type="entry name" value="RPB6/omega subunit-like"/>
    <property type="match status" value="1"/>
</dbReference>